<evidence type="ECO:0000256" key="16">
    <source>
        <dbReference type="PIRNR" id="PIRNR036939"/>
    </source>
</evidence>
<dbReference type="HOGENOM" id="CLU_012496_1_1_1"/>
<comment type="catalytic activity">
    <reaction evidence="11">
        <text>(R)-4'-phosphopantetheine + H2O = (R)-pantetheine + phosphate</text>
        <dbReference type="Rhea" id="RHEA:68328"/>
        <dbReference type="ChEBI" id="CHEBI:15377"/>
        <dbReference type="ChEBI" id="CHEBI:16753"/>
        <dbReference type="ChEBI" id="CHEBI:43474"/>
        <dbReference type="ChEBI" id="CHEBI:61723"/>
    </reaction>
    <physiologicalReaction direction="left-to-right" evidence="11">
        <dbReference type="Rhea" id="RHEA:68329"/>
    </physiologicalReaction>
</comment>
<dbReference type="SUPFAM" id="SSF53067">
    <property type="entry name" value="Actin-like ATPase domain"/>
    <property type="match status" value="1"/>
</dbReference>
<dbReference type="FunCoup" id="E3LE70">
    <property type="interactions" value="1626"/>
</dbReference>
<proteinExistence type="inferred from homology"/>
<evidence type="ECO:0000256" key="14">
    <source>
        <dbReference type="ARBA" id="ARBA00032948"/>
    </source>
</evidence>
<evidence type="ECO:0000256" key="1">
    <source>
        <dbReference type="ARBA" id="ARBA00001936"/>
    </source>
</evidence>
<comment type="catalytic activity">
    <reaction evidence="13">
        <text>(R)-4'-phospho-S-sulfopantetheine + H2O = (R)-S-sulfopantetheine + phosphate</text>
        <dbReference type="Rhea" id="RHEA:68340"/>
        <dbReference type="ChEBI" id="CHEBI:15377"/>
        <dbReference type="ChEBI" id="CHEBI:43474"/>
        <dbReference type="ChEBI" id="CHEBI:177302"/>
        <dbReference type="ChEBI" id="CHEBI:177303"/>
    </reaction>
    <physiologicalReaction direction="left-to-right" evidence="13">
        <dbReference type="Rhea" id="RHEA:68341"/>
    </physiologicalReaction>
</comment>
<sequence length="770" mass="87285">MNRPSLIPFHSSALHSAMEAAQRKIDFRRLVRDAPNINHLCFDACSKTVKIVYSSKVPLSHTTLKCKRLNSGKSEERIYCIQVQYPDFPLILKYLGEHCPKIKGTTIDFVVTASQNAEIEGEISKALDVTLRHVDAFSGLVKGTCFLLRNIEAESFTYSFDESQKYEFQTLNTESMYPYLLINIRTGVSVVLVEGENNFKRLGGSSIGGGCFLGLTEIITGVTDIEEMMERALQGNPDEFDIFIRDIYGDRAANFNMDPHLLASSFGRVTRGENIPRAGELDEQSKNNAILSLLRMILYNVSQLAFLLSDISNVKRVFFNGFLVRNRPIVMKTLSFACNYWSGGKLRAYFLRHENYTTGLGAFLENFPNADMYWKEYCSGSTALGRFVPVEPLETGFKTQTFALKCARFKAAPFCLLVDKDGKPDTIDFNNDDEARNFWIEILDKTINDMTKFAIASQKNCEDQDDVANRAKDFENDFVKTMDTIKEHHVAYGNSNARNLLEVREQILQEKGFDDIYVQKKHEENCTAIAELPHVLATIDKLKETSDDKTVLEYVSRGLLAGNVFDWGAKEVVKMMNSESGLSFQTAIDHVENRPWLFDGFDSFYEKHKDYKSVLIFVDNSGFDYILGIIPFARELLRNGSKVVICANSSPALNDLTYREMVALANEFREIDGDLTKFLENGQMMFVQSGQESPCLDARRVHEDLNEIVQKYKTDLVVIEGMGRALHTNFNVQFKCDSLKAAVIKTQWLADRLGGKMFSVVFKHELGVQQ</sequence>
<keyword evidence="16" id="KW-0067">ATP-binding</keyword>
<evidence type="ECO:0000256" key="15">
    <source>
        <dbReference type="ARBA" id="ARBA00046055"/>
    </source>
</evidence>
<keyword evidence="9" id="KW-0944">Nitration</keyword>
<dbReference type="Gene3D" id="3.30.420.40">
    <property type="match status" value="1"/>
</dbReference>
<name>E3LE70_CAERE</name>
<comment type="similarity">
    <text evidence="3">In the N-terminal section; belongs to the type II pantothenate kinase family.</text>
</comment>
<dbReference type="FunFam" id="3.40.50.10880:FF:000001">
    <property type="entry name" value="Pantothenate kinase 4"/>
    <property type="match status" value="1"/>
</dbReference>
<dbReference type="InterPro" id="IPR015844">
    <property type="entry name" value="PanK_long"/>
</dbReference>
<dbReference type="InterPro" id="IPR036075">
    <property type="entry name" value="ARMT-1-like_metal-bd_sf"/>
</dbReference>
<dbReference type="CTD" id="9823873"/>
<dbReference type="Pfam" id="PF01937">
    <property type="entry name" value="ARMT1-like_dom"/>
    <property type="match status" value="1"/>
</dbReference>
<dbReference type="InterPro" id="IPR043129">
    <property type="entry name" value="ATPase_NBD"/>
</dbReference>
<dbReference type="GO" id="GO:0016787">
    <property type="term" value="F:hydrolase activity"/>
    <property type="evidence" value="ECO:0007669"/>
    <property type="project" value="UniProtKB-KW"/>
</dbReference>
<evidence type="ECO:0000256" key="7">
    <source>
        <dbReference type="ARBA" id="ARBA00022723"/>
    </source>
</evidence>
<evidence type="ECO:0000256" key="5">
    <source>
        <dbReference type="ARBA" id="ARBA00019490"/>
    </source>
</evidence>
<dbReference type="GO" id="GO:0005634">
    <property type="term" value="C:nucleus"/>
    <property type="evidence" value="ECO:0007669"/>
    <property type="project" value="TreeGrafter"/>
</dbReference>
<dbReference type="Gene3D" id="6.10.10.60">
    <property type="match status" value="1"/>
</dbReference>
<keyword evidence="16" id="KW-0547">Nucleotide-binding</keyword>
<accession>E3LE70</accession>
<dbReference type="GO" id="GO:0015937">
    <property type="term" value="P:coenzyme A biosynthetic process"/>
    <property type="evidence" value="ECO:0007669"/>
    <property type="project" value="UniProtKB-UniRule"/>
</dbReference>
<protein>
    <recommendedName>
        <fullName evidence="5">4'-phosphopantetheine phosphatase</fullName>
    </recommendedName>
    <alternativeName>
        <fullName evidence="14">Inactive pantothenic acid kinase 4</fullName>
    </alternativeName>
</protein>
<comment type="function">
    <text evidence="15">Phosphatase which shows a preference for 4'-phosphopantetheine and its oxidatively damaged forms (sulfonate or S-sulfonate), providing strong indirect evidence that the phosphatase activity pre-empts damage in the coenzyme A (CoA) pathway. Hydrolyzing excess 4'-phosphopantetheine could constitute a directed overflow mechanism to prevent its oxidation to the S-sulfonate, sulfonate, or other forms. Hydrolyzing 4'-phosphopantetheine sulfonate or S-sulfonate would forestall their conversion to inactive forms of CoA and acyl carrier protein. May play a role in the physiological regulation of CoA intracellular levels.</text>
</comment>
<dbReference type="Proteomes" id="UP000008281">
    <property type="component" value="Unassembled WGS sequence"/>
</dbReference>
<keyword evidence="18" id="KW-1185">Reference proteome</keyword>
<dbReference type="OMA" id="LNEYKYW"/>
<dbReference type="Gene3D" id="1.20.1700.10">
    <property type="entry name" value="AF1104-like"/>
    <property type="match status" value="1"/>
</dbReference>
<organism evidence="18">
    <name type="scientific">Caenorhabditis remanei</name>
    <name type="common">Caenorhabditis vulgaris</name>
    <dbReference type="NCBI Taxonomy" id="31234"/>
    <lineage>
        <taxon>Eukaryota</taxon>
        <taxon>Metazoa</taxon>
        <taxon>Ecdysozoa</taxon>
        <taxon>Nematoda</taxon>
        <taxon>Chromadorea</taxon>
        <taxon>Rhabditida</taxon>
        <taxon>Rhabditina</taxon>
        <taxon>Rhabditomorpha</taxon>
        <taxon>Rhabditoidea</taxon>
        <taxon>Rhabditidae</taxon>
        <taxon>Peloderinae</taxon>
        <taxon>Caenorhabditis</taxon>
    </lineage>
</organism>
<evidence type="ECO:0000256" key="10">
    <source>
        <dbReference type="ARBA" id="ARBA00023211"/>
    </source>
</evidence>
<comment type="cofactor">
    <cofactor evidence="1">
        <name>Mn(2+)</name>
        <dbReference type="ChEBI" id="CHEBI:29035"/>
    </cofactor>
</comment>
<dbReference type="eggNOG" id="KOG4584">
    <property type="taxonomic scope" value="Eukaryota"/>
</dbReference>
<dbReference type="RefSeq" id="XP_003117647.2">
    <property type="nucleotide sequence ID" value="XM_003117599.2"/>
</dbReference>
<evidence type="ECO:0000256" key="4">
    <source>
        <dbReference type="ARBA" id="ARBA00011388"/>
    </source>
</evidence>
<dbReference type="SUPFAM" id="SSF111321">
    <property type="entry name" value="AF1104-like"/>
    <property type="match status" value="1"/>
</dbReference>
<dbReference type="InterPro" id="IPR004567">
    <property type="entry name" value="Type_II_PanK"/>
</dbReference>
<keyword evidence="8" id="KW-0378">Hydrolase</keyword>
<dbReference type="GeneID" id="9823873"/>
<comment type="subunit">
    <text evidence="4">Homodimer. Interacts with PKM.</text>
</comment>
<dbReference type="OrthoDB" id="498611at2759"/>
<dbReference type="GO" id="GO:0005524">
    <property type="term" value="F:ATP binding"/>
    <property type="evidence" value="ECO:0007669"/>
    <property type="project" value="UniProtKB-UniRule"/>
</dbReference>
<dbReference type="GO" id="GO:0046872">
    <property type="term" value="F:metal ion binding"/>
    <property type="evidence" value="ECO:0007669"/>
    <property type="project" value="UniProtKB-KW"/>
</dbReference>
<evidence type="ECO:0000256" key="13">
    <source>
        <dbReference type="ARBA" id="ARBA00029347"/>
    </source>
</evidence>
<dbReference type="Gene3D" id="3.40.50.10880">
    <property type="entry name" value="Uncharacterised protein PF01937, DUF89, domain 3"/>
    <property type="match status" value="1"/>
</dbReference>
<evidence type="ECO:0000256" key="11">
    <source>
        <dbReference type="ARBA" id="ARBA00029312"/>
    </source>
</evidence>
<evidence type="ECO:0000313" key="18">
    <source>
        <dbReference type="Proteomes" id="UP000008281"/>
    </source>
</evidence>
<keyword evidence="10" id="KW-0464">Manganese</keyword>
<comment type="catalytic activity">
    <reaction evidence="12">
        <text>(R)-4'-phosphopantetheine sulfonate + H2O = (R)-pantetheine sulfonate + phosphate</text>
        <dbReference type="Rhea" id="RHEA:68336"/>
        <dbReference type="ChEBI" id="CHEBI:15377"/>
        <dbReference type="ChEBI" id="CHEBI:43474"/>
        <dbReference type="ChEBI" id="CHEBI:177300"/>
        <dbReference type="ChEBI" id="CHEBI:177301"/>
    </reaction>
    <physiologicalReaction direction="left-to-right" evidence="12">
        <dbReference type="Rhea" id="RHEA:68337"/>
    </physiologicalReaction>
</comment>
<evidence type="ECO:0000256" key="9">
    <source>
        <dbReference type="ARBA" id="ARBA00023074"/>
    </source>
</evidence>
<dbReference type="AlphaFoldDB" id="E3LE70"/>
<evidence type="ECO:0000313" key="17">
    <source>
        <dbReference type="EMBL" id="EFO82245.1"/>
    </source>
</evidence>
<dbReference type="InterPro" id="IPR035073">
    <property type="entry name" value="At2g17340_3_helix_bundle"/>
</dbReference>
<dbReference type="PANTHER" id="PTHR12280">
    <property type="entry name" value="PANTOTHENATE KINASE"/>
    <property type="match status" value="1"/>
</dbReference>
<dbReference type="PIRSF" id="PIRSF036939">
    <property type="entry name" value="PanK_long"/>
    <property type="match status" value="1"/>
</dbReference>
<gene>
    <name evidence="17" type="primary">Cre-pnk-4</name>
    <name evidence="17" type="ORF">CRE_00764</name>
</gene>
<keyword evidence="16" id="KW-0173">Coenzyme A biosynthesis</keyword>
<keyword evidence="6" id="KW-0533">Nickel</keyword>
<dbReference type="KEGG" id="crq:GCK72_024362"/>
<dbReference type="Pfam" id="PF03630">
    <property type="entry name" value="Fumble"/>
    <property type="match status" value="1"/>
</dbReference>
<evidence type="ECO:0000256" key="6">
    <source>
        <dbReference type="ARBA" id="ARBA00022596"/>
    </source>
</evidence>
<dbReference type="PANTHER" id="PTHR12280:SF35">
    <property type="entry name" value="4'-PHOSPHOPANTETHEINE PHOSPHATASE"/>
    <property type="match status" value="1"/>
</dbReference>
<dbReference type="eggNOG" id="KOG2201">
    <property type="taxonomic scope" value="Eukaryota"/>
</dbReference>
<comment type="similarity">
    <text evidence="16">Belongs to the type II pantothenate kinase family.</text>
</comment>
<dbReference type="STRING" id="31234.E3LE70"/>
<dbReference type="InterPro" id="IPR002791">
    <property type="entry name" value="ARMT1-like_metal-bd"/>
</dbReference>
<evidence type="ECO:0000256" key="2">
    <source>
        <dbReference type="ARBA" id="ARBA00001967"/>
    </source>
</evidence>
<comment type="cofactor">
    <cofactor evidence="2">
        <name>Ni(2+)</name>
        <dbReference type="ChEBI" id="CHEBI:49786"/>
    </cofactor>
</comment>
<dbReference type="GO" id="GO:0004594">
    <property type="term" value="F:pantothenate kinase activity"/>
    <property type="evidence" value="ECO:0007669"/>
    <property type="project" value="InterPro"/>
</dbReference>
<reference evidence="17" key="1">
    <citation type="submission" date="2007-07" db="EMBL/GenBank/DDBJ databases">
        <title>PCAP assembly of the Caenorhabditis remanei genome.</title>
        <authorList>
            <consortium name="The Caenorhabditis remanei Sequencing Consortium"/>
            <person name="Wilson R.K."/>
        </authorList>
    </citation>
    <scope>NUCLEOTIDE SEQUENCE [LARGE SCALE GENOMIC DNA]</scope>
    <source>
        <strain evidence="17">PB4641</strain>
    </source>
</reference>
<evidence type="ECO:0000256" key="8">
    <source>
        <dbReference type="ARBA" id="ARBA00022801"/>
    </source>
</evidence>
<evidence type="ECO:0000256" key="12">
    <source>
        <dbReference type="ARBA" id="ARBA00029319"/>
    </source>
</evidence>
<evidence type="ECO:0000256" key="3">
    <source>
        <dbReference type="ARBA" id="ARBA00005538"/>
    </source>
</evidence>
<keyword evidence="7" id="KW-0479">Metal-binding</keyword>
<dbReference type="GO" id="GO:0005829">
    <property type="term" value="C:cytosol"/>
    <property type="evidence" value="ECO:0007669"/>
    <property type="project" value="TreeGrafter"/>
</dbReference>
<dbReference type="EMBL" id="DS268407">
    <property type="protein sequence ID" value="EFO82245.1"/>
    <property type="molecule type" value="Genomic_DNA"/>
</dbReference>